<dbReference type="Proteomes" id="UP000885986">
    <property type="component" value="Unassembled WGS sequence"/>
</dbReference>
<reference evidence="5" key="1">
    <citation type="journal article" date="2020" name="mSystems">
        <title>Genome- and Community-Level Interaction Insights into Carbon Utilization and Element Cycling Functions of Hydrothermarchaeota in Hydrothermal Sediment.</title>
        <authorList>
            <person name="Zhou Z."/>
            <person name="Liu Y."/>
            <person name="Xu W."/>
            <person name="Pan J."/>
            <person name="Luo Z.H."/>
            <person name="Li M."/>
        </authorList>
    </citation>
    <scope>NUCLEOTIDE SEQUENCE [LARGE SCALE GENOMIC DNA]</scope>
    <source>
        <strain evidence="5">SpSt-1224</strain>
    </source>
</reference>
<feature type="domain" description="AB hydrolase-1" evidence="3">
    <location>
        <begin position="45"/>
        <end position="145"/>
    </location>
</feature>
<evidence type="ECO:0000259" key="3">
    <source>
        <dbReference type="Pfam" id="PF00561"/>
    </source>
</evidence>
<dbReference type="GO" id="GO:0016787">
    <property type="term" value="F:hydrolase activity"/>
    <property type="evidence" value="ECO:0007669"/>
    <property type="project" value="UniProtKB-KW"/>
</dbReference>
<dbReference type="Pfam" id="PF00561">
    <property type="entry name" value="Abhydrolase_1"/>
    <property type="match status" value="1"/>
</dbReference>
<evidence type="ECO:0000313" key="5">
    <source>
        <dbReference type="EMBL" id="HET97722.1"/>
    </source>
</evidence>
<dbReference type="AlphaFoldDB" id="A0A7C2TLJ8"/>
<dbReference type="PANTHER" id="PTHR43861:SF1">
    <property type="entry name" value="TRANS-ACONITATE 2-METHYLTRANSFERASE"/>
    <property type="match status" value="1"/>
</dbReference>
<feature type="domain" description="Methyltransferase" evidence="4">
    <location>
        <begin position="269"/>
        <end position="371"/>
    </location>
</feature>
<organism evidence="5">
    <name type="scientific">Desulfurivibrio alkaliphilus</name>
    <dbReference type="NCBI Taxonomy" id="427923"/>
    <lineage>
        <taxon>Bacteria</taxon>
        <taxon>Pseudomonadati</taxon>
        <taxon>Thermodesulfobacteriota</taxon>
        <taxon>Desulfobulbia</taxon>
        <taxon>Desulfobulbales</taxon>
        <taxon>Desulfobulbaceae</taxon>
        <taxon>Desulfurivibrio</taxon>
    </lineage>
</organism>
<name>A0A7C2TLJ8_9BACT</name>
<comment type="caution">
    <text evidence="5">The sequence shown here is derived from an EMBL/GenBank/DDBJ whole genome shotgun (WGS) entry which is preliminary data.</text>
</comment>
<proteinExistence type="predicted"/>
<dbReference type="GO" id="GO:0032259">
    <property type="term" value="P:methylation"/>
    <property type="evidence" value="ECO:0007669"/>
    <property type="project" value="UniProtKB-KW"/>
</dbReference>
<keyword evidence="1" id="KW-0489">Methyltransferase</keyword>
<evidence type="ECO:0000256" key="1">
    <source>
        <dbReference type="ARBA" id="ARBA00022603"/>
    </source>
</evidence>
<dbReference type="GO" id="GO:0008168">
    <property type="term" value="F:methyltransferase activity"/>
    <property type="evidence" value="ECO:0007669"/>
    <property type="project" value="UniProtKB-KW"/>
</dbReference>
<accession>A0A7C2TLJ8</accession>
<evidence type="ECO:0000259" key="4">
    <source>
        <dbReference type="Pfam" id="PF13649"/>
    </source>
</evidence>
<dbReference type="InterPro" id="IPR041698">
    <property type="entry name" value="Methyltransf_25"/>
</dbReference>
<dbReference type="InterPro" id="IPR029058">
    <property type="entry name" value="AB_hydrolase_fold"/>
</dbReference>
<keyword evidence="2" id="KW-0808">Transferase</keyword>
<dbReference type="CDD" id="cd02440">
    <property type="entry name" value="AdoMet_MTases"/>
    <property type="match status" value="1"/>
</dbReference>
<dbReference type="InterPro" id="IPR000073">
    <property type="entry name" value="AB_hydrolase_1"/>
</dbReference>
<dbReference type="Gene3D" id="3.40.50.150">
    <property type="entry name" value="Vaccinia Virus protein VP39"/>
    <property type="match status" value="1"/>
</dbReference>
<gene>
    <name evidence="5" type="ORF">ENN98_03325</name>
</gene>
<dbReference type="SUPFAM" id="SSF53335">
    <property type="entry name" value="S-adenosyl-L-methionine-dependent methyltransferases"/>
    <property type="match status" value="1"/>
</dbReference>
<dbReference type="InterPro" id="IPR029063">
    <property type="entry name" value="SAM-dependent_MTases_sf"/>
</dbReference>
<dbReference type="PANTHER" id="PTHR43861">
    <property type="entry name" value="TRANS-ACONITATE 2-METHYLTRANSFERASE-RELATED"/>
    <property type="match status" value="1"/>
</dbReference>
<dbReference type="EMBL" id="DSDS01000074">
    <property type="protein sequence ID" value="HET97722.1"/>
    <property type="molecule type" value="Genomic_DNA"/>
</dbReference>
<keyword evidence="5" id="KW-0378">Hydrolase</keyword>
<dbReference type="Pfam" id="PF13649">
    <property type="entry name" value="Methyltransf_25"/>
    <property type="match status" value="1"/>
</dbReference>
<protein>
    <submittedName>
        <fullName evidence="5">Alpha/beta fold hydrolase</fullName>
    </submittedName>
</protein>
<sequence>MLEIPGPPEKLPRIFLPGWGFDGRVLALSPDPAPWVAPAGLYDPFTLAEELALWLEQRGIGQCELWGWSLGGLCALDFARRFPERVTSLRLLGVRAAWPAAELTAIRRELREQAEDFLRIFYRKCFLGYRAEYLAFQRRLETAYLAQAQAAPELLRRGLDFLALTPAPVAPAVEVQCFHGRRDLIAPVAQRLRLPGVAGRVLEQGGHALFLEGSLHEADEAIPALPGKDLIRQRFNRAAATYDDHADIQRQALELLVPELPRSLPSGPILELGCGTGNYTRLLRQRFPAARLVSLDFSPAMLQEARRKIAALAPPGAKAVAPVEFLCQDAESFLAANQTRFACITANATIQWFTDPAGAFARISASLLPGGLLLATIFGPDSLAELDQGLARVSQGRLRVAARSFPGREELRRLLPGRFGEVELREHRLTRRFSSLPELLRHFRHTGTGGAGLAAAGPVRLSPGRYRELAAWFADRPQGCEVGFQVLLVKGRGKGGSDEAG</sequence>
<evidence type="ECO:0000256" key="2">
    <source>
        <dbReference type="ARBA" id="ARBA00022679"/>
    </source>
</evidence>
<dbReference type="SUPFAM" id="SSF53474">
    <property type="entry name" value="alpha/beta-Hydrolases"/>
    <property type="match status" value="1"/>
</dbReference>
<dbReference type="Gene3D" id="3.40.50.1820">
    <property type="entry name" value="alpha/beta hydrolase"/>
    <property type="match status" value="1"/>
</dbReference>